<feature type="region of interest" description="Disordered" evidence="1">
    <location>
        <begin position="502"/>
        <end position="535"/>
    </location>
</feature>
<evidence type="ECO:0000256" key="1">
    <source>
        <dbReference type="SAM" id="MobiDB-lite"/>
    </source>
</evidence>
<feature type="transmembrane region" description="Helical" evidence="2">
    <location>
        <begin position="276"/>
        <end position="297"/>
    </location>
</feature>
<dbReference type="AlphaFoldDB" id="A0A426V8R6"/>
<dbReference type="InterPro" id="IPR010295">
    <property type="entry name" value="DUF898"/>
</dbReference>
<dbReference type="Proteomes" id="UP000269265">
    <property type="component" value="Unassembled WGS sequence"/>
</dbReference>
<keyword evidence="2" id="KW-0472">Membrane</keyword>
<feature type="transmembrane region" description="Helical" evidence="2">
    <location>
        <begin position="166"/>
        <end position="185"/>
    </location>
</feature>
<evidence type="ECO:0000313" key="4">
    <source>
        <dbReference type="Proteomes" id="UP000269265"/>
    </source>
</evidence>
<evidence type="ECO:0000313" key="3">
    <source>
        <dbReference type="EMBL" id="RRS03252.1"/>
    </source>
</evidence>
<proteinExistence type="predicted"/>
<feature type="transmembrane region" description="Helical" evidence="2">
    <location>
        <begin position="206"/>
        <end position="227"/>
    </location>
</feature>
<keyword evidence="4" id="KW-1185">Reference proteome</keyword>
<keyword evidence="2" id="KW-1133">Transmembrane helix</keyword>
<evidence type="ECO:0000256" key="2">
    <source>
        <dbReference type="SAM" id="Phobius"/>
    </source>
</evidence>
<dbReference type="Pfam" id="PF05987">
    <property type="entry name" value="DUF898"/>
    <property type="match status" value="1"/>
</dbReference>
<reference evidence="3 4" key="1">
    <citation type="submission" date="2018-12" db="EMBL/GenBank/DDBJ databases">
        <title>The whole draft genome of Aquabacterium sp. SJQ9.</title>
        <authorList>
            <person name="Sun L."/>
            <person name="Gao X."/>
            <person name="Chen W."/>
            <person name="Huang K."/>
        </authorList>
    </citation>
    <scope>NUCLEOTIDE SEQUENCE [LARGE SCALE GENOMIC DNA]</scope>
    <source>
        <strain evidence="3 4">SJQ9</strain>
    </source>
</reference>
<comment type="caution">
    <text evidence="3">The sequence shown here is derived from an EMBL/GenBank/DDBJ whole genome shotgun (WGS) entry which is preliminary data.</text>
</comment>
<accession>A0A426V8R6</accession>
<feature type="transmembrane region" description="Helical" evidence="2">
    <location>
        <begin position="355"/>
        <end position="385"/>
    </location>
</feature>
<dbReference type="EMBL" id="RSED01000013">
    <property type="protein sequence ID" value="RRS03252.1"/>
    <property type="molecule type" value="Genomic_DNA"/>
</dbReference>
<name>A0A426V8R6_9BURK</name>
<sequence length="535" mass="58464">MRGTNQHPRAERSSYSYCSWIMNLNATRFTARVVRLADLDDLHRPPPVATQPPINEFPDAQAAHVAAGLSSNDSVAPRADWEAVMSGEAESSRIMHPIGSTLPGTLSGLDVAVQPPWPGDASGAPDSVLVEPEAHFPPRDVPRLPQGQVIKVGVRFDATGDGYARIWWGNVALMLLTLGLAWPWAYQRRERYFLRHTRIASHRLDFRLPASALWPRYATLLALWAGVAGAMSGSLWAGLAGLSLGCAVWPLMAYLKINQRVASMTWAGRRMWFDGTWQGLTRAMLVPMVLAIGIVWTGGMAWRLHSLPWALGCTGLTVIGLLCLPQAVWTHFRYRQDHLRLGPLRLEWKGSRTDVAGVVLRATAVAVLMGVLSAGAACMVLAAWLGWHRGTGQGLPVGLLVTVGVPALLLTAVVVRAYVQARLINLVWNKTGNRHLRFRSRLSVAAHVRLALRNALYTLVTLGLYHPWAAVAMRGLRVRSLRVASRVDPETLLAYWSRRQGEAPPTVLPSVAASPVEVGGQTTQPSVAHRRAPSA</sequence>
<organism evidence="3 4">
    <name type="scientific">Aquabacterium soli</name>
    <dbReference type="NCBI Taxonomy" id="2493092"/>
    <lineage>
        <taxon>Bacteria</taxon>
        <taxon>Pseudomonadati</taxon>
        <taxon>Pseudomonadota</taxon>
        <taxon>Betaproteobacteria</taxon>
        <taxon>Burkholderiales</taxon>
        <taxon>Aquabacterium</taxon>
    </lineage>
</organism>
<keyword evidence="2" id="KW-0812">Transmembrane</keyword>
<protein>
    <submittedName>
        <fullName evidence="3">DUF898 family protein</fullName>
    </submittedName>
</protein>
<feature type="transmembrane region" description="Helical" evidence="2">
    <location>
        <begin position="233"/>
        <end position="255"/>
    </location>
</feature>
<feature type="transmembrane region" description="Helical" evidence="2">
    <location>
        <begin position="397"/>
        <end position="419"/>
    </location>
</feature>
<gene>
    <name evidence="3" type="ORF">EIP75_16315</name>
</gene>
<feature type="transmembrane region" description="Helical" evidence="2">
    <location>
        <begin position="309"/>
        <end position="334"/>
    </location>
</feature>